<comment type="caution">
    <text evidence="10">The sequence shown here is derived from an EMBL/GenBank/DDBJ whole genome shotgun (WGS) entry which is preliminary data.</text>
</comment>
<reference evidence="10 11" key="1">
    <citation type="journal article" date="2016" name="Nat. Commun.">
        <title>Thousands of microbial genomes shed light on interconnected biogeochemical processes in an aquifer system.</title>
        <authorList>
            <person name="Anantharaman K."/>
            <person name="Brown C.T."/>
            <person name="Hug L.A."/>
            <person name="Sharon I."/>
            <person name="Castelle C.J."/>
            <person name="Probst A.J."/>
            <person name="Thomas B.C."/>
            <person name="Singh A."/>
            <person name="Wilkins M.J."/>
            <person name="Karaoz U."/>
            <person name="Brodie E.L."/>
            <person name="Williams K.H."/>
            <person name="Hubbard S.S."/>
            <person name="Banfield J.F."/>
        </authorList>
    </citation>
    <scope>NUCLEOTIDE SEQUENCE [LARGE SCALE GENOMIC DNA]</scope>
</reference>
<dbReference type="GO" id="GO:0006813">
    <property type="term" value="P:potassium ion transport"/>
    <property type="evidence" value="ECO:0007669"/>
    <property type="project" value="InterPro"/>
</dbReference>
<proteinExistence type="inferred from homology"/>
<evidence type="ECO:0000256" key="6">
    <source>
        <dbReference type="ARBA" id="ARBA00023136"/>
    </source>
</evidence>
<evidence type="ECO:0000256" key="3">
    <source>
        <dbReference type="ARBA" id="ARBA00022448"/>
    </source>
</evidence>
<dbReference type="Proteomes" id="UP000176558">
    <property type="component" value="Unassembled WGS sequence"/>
</dbReference>
<evidence type="ECO:0000259" key="9">
    <source>
        <dbReference type="Pfam" id="PF02254"/>
    </source>
</evidence>
<dbReference type="PANTHER" id="PTHR42751:SF3">
    <property type="entry name" value="SODIUM_GLUTAMATE SYMPORTER"/>
    <property type="match status" value="1"/>
</dbReference>
<feature type="transmembrane region" description="Helical" evidence="7">
    <location>
        <begin position="145"/>
        <end position="178"/>
    </location>
</feature>
<evidence type="ECO:0000256" key="4">
    <source>
        <dbReference type="ARBA" id="ARBA00022692"/>
    </source>
</evidence>
<dbReference type="Pfam" id="PF00999">
    <property type="entry name" value="Na_H_Exchanger"/>
    <property type="match status" value="1"/>
</dbReference>
<keyword evidence="5 7" id="KW-1133">Transmembrane helix</keyword>
<feature type="transmembrane region" description="Helical" evidence="7">
    <location>
        <begin position="85"/>
        <end position="106"/>
    </location>
</feature>
<dbReference type="GO" id="GO:0016020">
    <property type="term" value="C:membrane"/>
    <property type="evidence" value="ECO:0007669"/>
    <property type="project" value="UniProtKB-SubCell"/>
</dbReference>
<feature type="transmembrane region" description="Helical" evidence="7">
    <location>
        <begin position="244"/>
        <end position="262"/>
    </location>
</feature>
<dbReference type="SUPFAM" id="SSF51735">
    <property type="entry name" value="NAD(P)-binding Rossmann-fold domains"/>
    <property type="match status" value="1"/>
</dbReference>
<keyword evidence="4 7" id="KW-0812">Transmembrane</keyword>
<dbReference type="GO" id="GO:1902600">
    <property type="term" value="P:proton transmembrane transport"/>
    <property type="evidence" value="ECO:0007669"/>
    <property type="project" value="InterPro"/>
</dbReference>
<evidence type="ECO:0000256" key="1">
    <source>
        <dbReference type="ARBA" id="ARBA00004141"/>
    </source>
</evidence>
<sequence>MPIFIELSLILVLASLLALFMRILRQPLIVGYIATGILVGPYFLNLLHSQESLELFSKIGISILLFIVGLTLNPDIVREVGKISFVTGIGQVIFTSFIGYFIIYSLGLDISGSLYTAIALTFSSTIIILKLLIDRGDAGKLYGKISIGFLLVQDLVATIILLLVTAIGSVTTLAVTVGAVTSELLYLFVYGGLVSFLLYFISKYILPKVVSFVGANQEVLFIFSIAWGLGLSSLFYVIGFSIEIGALIAGVMLAVSPFAYEISARMKPLRDFFILIFFILLGAQMVLSQFNTILLPAIILSLFVLIGNPFIVFILMNLLGYRNKTSFMAGLTVAQISEFSLILVALGFSLGHITQSVVSLVTLVGIITIACSTYLIMYADPIYFKVKGILKLLSIRKHHHREPTVGEDNPDIIIFGYDRVGHEFVSVAEKVSTNYIVVDYNPQSVKLLQAESIPFRYGDAEDVEFLQEIGFSNAKLIVSTIPEHKINLLLVKIYRKSNPKGTIVVLAHKVSDAEELYAVGASYVVMPHHLGAHHAALMIARHGFDSNGFDEERNIHLAKLSKKLHGSR</sequence>
<dbReference type="InterPro" id="IPR038770">
    <property type="entry name" value="Na+/solute_symporter_sf"/>
</dbReference>
<feature type="domain" description="Cation/H+ exchanger transmembrane" evidence="8">
    <location>
        <begin position="12"/>
        <end position="370"/>
    </location>
</feature>
<feature type="transmembrane region" description="Helical" evidence="7">
    <location>
        <begin position="112"/>
        <end position="133"/>
    </location>
</feature>
<feature type="transmembrane region" description="Helical" evidence="7">
    <location>
        <begin position="269"/>
        <end position="287"/>
    </location>
</feature>
<protein>
    <submittedName>
        <fullName evidence="10">Uncharacterized protein</fullName>
    </submittedName>
</protein>
<feature type="transmembrane region" description="Helical" evidence="7">
    <location>
        <begin position="356"/>
        <end position="377"/>
    </location>
</feature>
<feature type="transmembrane region" description="Helical" evidence="7">
    <location>
        <begin position="293"/>
        <end position="315"/>
    </location>
</feature>
<feature type="domain" description="RCK N-terminal" evidence="9">
    <location>
        <begin position="412"/>
        <end position="527"/>
    </location>
</feature>
<dbReference type="PANTHER" id="PTHR42751">
    <property type="entry name" value="SODIUM/HYDROGEN EXCHANGER FAMILY/TRKA DOMAIN PROTEIN"/>
    <property type="match status" value="1"/>
</dbReference>
<dbReference type="InterPro" id="IPR003148">
    <property type="entry name" value="RCK_N"/>
</dbReference>
<comment type="similarity">
    <text evidence="2">Belongs to the monovalent cation:proton antiporter 2 (CPA2) transporter (TC 2.A.37) family.</text>
</comment>
<dbReference type="InterPro" id="IPR006153">
    <property type="entry name" value="Cation/H_exchanger_TM"/>
</dbReference>
<keyword evidence="6 7" id="KW-0472">Membrane</keyword>
<feature type="transmembrane region" description="Helical" evidence="7">
    <location>
        <begin position="184"/>
        <end position="206"/>
    </location>
</feature>
<feature type="transmembrane region" description="Helical" evidence="7">
    <location>
        <begin position="327"/>
        <end position="350"/>
    </location>
</feature>
<gene>
    <name evidence="10" type="ORF">A3G99_02835</name>
</gene>
<dbReference type="InterPro" id="IPR036291">
    <property type="entry name" value="NAD(P)-bd_dom_sf"/>
</dbReference>
<organism evidence="10 11">
    <name type="scientific">Candidatus Zambryskibacteria bacterium RIFCSPLOWO2_12_FULL_39_23</name>
    <dbReference type="NCBI Taxonomy" id="1802776"/>
    <lineage>
        <taxon>Bacteria</taxon>
        <taxon>Candidatus Zambryskiibacteriota</taxon>
    </lineage>
</organism>
<dbReference type="Pfam" id="PF02254">
    <property type="entry name" value="TrkA_N"/>
    <property type="match status" value="1"/>
</dbReference>
<accession>A0A1G2URH5</accession>
<comment type="subcellular location">
    <subcellularLocation>
        <location evidence="1">Membrane</location>
        <topology evidence="1">Multi-pass membrane protein</topology>
    </subcellularLocation>
</comment>
<feature type="transmembrane region" description="Helical" evidence="7">
    <location>
        <begin position="55"/>
        <end position="73"/>
    </location>
</feature>
<dbReference type="AlphaFoldDB" id="A0A1G2URH5"/>
<evidence type="ECO:0000313" key="10">
    <source>
        <dbReference type="EMBL" id="OHB11995.1"/>
    </source>
</evidence>
<evidence type="ECO:0000256" key="2">
    <source>
        <dbReference type="ARBA" id="ARBA00005551"/>
    </source>
</evidence>
<name>A0A1G2URH5_9BACT</name>
<dbReference type="GO" id="GO:0015297">
    <property type="term" value="F:antiporter activity"/>
    <property type="evidence" value="ECO:0007669"/>
    <property type="project" value="InterPro"/>
</dbReference>
<feature type="transmembrane region" description="Helical" evidence="7">
    <location>
        <begin position="218"/>
        <end position="238"/>
    </location>
</feature>
<evidence type="ECO:0000256" key="5">
    <source>
        <dbReference type="ARBA" id="ARBA00022989"/>
    </source>
</evidence>
<keyword evidence="3" id="KW-0813">Transport</keyword>
<evidence type="ECO:0000256" key="7">
    <source>
        <dbReference type="SAM" id="Phobius"/>
    </source>
</evidence>
<evidence type="ECO:0000313" key="11">
    <source>
        <dbReference type="Proteomes" id="UP000176558"/>
    </source>
</evidence>
<dbReference type="Gene3D" id="3.40.50.720">
    <property type="entry name" value="NAD(P)-binding Rossmann-like Domain"/>
    <property type="match status" value="1"/>
</dbReference>
<evidence type="ECO:0000259" key="8">
    <source>
        <dbReference type="Pfam" id="PF00999"/>
    </source>
</evidence>
<dbReference type="Gene3D" id="1.20.1530.20">
    <property type="match status" value="1"/>
</dbReference>
<dbReference type="EMBL" id="MHWT01000024">
    <property type="protein sequence ID" value="OHB11995.1"/>
    <property type="molecule type" value="Genomic_DNA"/>
</dbReference>